<evidence type="ECO:0000256" key="4">
    <source>
        <dbReference type="ARBA" id="ARBA00022741"/>
    </source>
</evidence>
<dbReference type="NCBIfam" id="NF003013">
    <property type="entry name" value="PRK03846.1"/>
    <property type="match status" value="1"/>
</dbReference>
<dbReference type="OrthoDB" id="9804504at2"/>
<dbReference type="GO" id="GO:0070814">
    <property type="term" value="P:hydrogen sulfide biosynthetic process"/>
    <property type="evidence" value="ECO:0007669"/>
    <property type="project" value="UniProtKB-UniRule"/>
</dbReference>
<dbReference type="EMBL" id="SMRT01000002">
    <property type="protein sequence ID" value="TDF99806.1"/>
    <property type="molecule type" value="Genomic_DNA"/>
</dbReference>
<protein>
    <recommendedName>
        <fullName evidence="2 6">Adenylyl-sulfate kinase</fullName>
        <ecNumber evidence="2 6">2.7.1.25</ecNumber>
    </recommendedName>
    <alternativeName>
        <fullName evidence="6">APS kinase</fullName>
    </alternativeName>
    <alternativeName>
        <fullName evidence="6">ATP adenosine-5'-phosphosulfate 3'-phosphotransferase</fullName>
    </alternativeName>
    <alternativeName>
        <fullName evidence="6">Adenosine-5'-phosphosulfate kinase</fullName>
    </alternativeName>
</protein>
<dbReference type="Gene3D" id="3.40.50.300">
    <property type="entry name" value="P-loop containing nucleotide triphosphate hydrolases"/>
    <property type="match status" value="1"/>
</dbReference>
<comment type="caution">
    <text evidence="10">The sequence shown here is derived from an EMBL/GenBank/DDBJ whole genome shotgun (WGS) entry which is preliminary data.</text>
</comment>
<evidence type="ECO:0000256" key="6">
    <source>
        <dbReference type="HAMAP-Rule" id="MF_00065"/>
    </source>
</evidence>
<evidence type="ECO:0000256" key="3">
    <source>
        <dbReference type="ARBA" id="ARBA00022679"/>
    </source>
</evidence>
<accession>A0A4R5KVM1</accession>
<keyword evidence="6" id="KW-0597">Phosphoprotein</keyword>
<feature type="region of interest" description="Disordered" evidence="8">
    <location>
        <begin position="210"/>
        <end position="230"/>
    </location>
</feature>
<dbReference type="NCBIfam" id="TIGR00455">
    <property type="entry name" value="apsK"/>
    <property type="match status" value="1"/>
</dbReference>
<gene>
    <name evidence="6 10" type="primary">cysC</name>
    <name evidence="10" type="ORF">E1757_08315</name>
</gene>
<dbReference type="Pfam" id="PF01583">
    <property type="entry name" value="APS_kinase"/>
    <property type="match status" value="1"/>
</dbReference>
<dbReference type="EC" id="2.7.1.25" evidence="2 6"/>
<keyword evidence="4 6" id="KW-0547">Nucleotide-binding</keyword>
<comment type="catalytic activity">
    <reaction evidence="1 6 7">
        <text>adenosine 5'-phosphosulfate + ATP = 3'-phosphoadenylyl sulfate + ADP + H(+)</text>
        <dbReference type="Rhea" id="RHEA:24152"/>
        <dbReference type="ChEBI" id="CHEBI:15378"/>
        <dbReference type="ChEBI" id="CHEBI:30616"/>
        <dbReference type="ChEBI" id="CHEBI:58243"/>
        <dbReference type="ChEBI" id="CHEBI:58339"/>
        <dbReference type="ChEBI" id="CHEBI:456216"/>
        <dbReference type="EC" id="2.7.1.25"/>
    </reaction>
</comment>
<feature type="domain" description="APS kinase" evidence="9">
    <location>
        <begin position="6"/>
        <end position="152"/>
    </location>
</feature>
<dbReference type="GO" id="GO:0005524">
    <property type="term" value="F:ATP binding"/>
    <property type="evidence" value="ECO:0007669"/>
    <property type="project" value="UniProtKB-UniRule"/>
</dbReference>
<dbReference type="CDD" id="cd02027">
    <property type="entry name" value="APSK"/>
    <property type="match status" value="1"/>
</dbReference>
<dbReference type="GO" id="GO:0019379">
    <property type="term" value="P:sulfate assimilation, phosphoadenylyl sulfate reduction by phosphoadenylyl-sulfate reductase (thioredoxin)"/>
    <property type="evidence" value="ECO:0007669"/>
    <property type="project" value="TreeGrafter"/>
</dbReference>
<dbReference type="GO" id="GO:0010134">
    <property type="term" value="P:sulfate assimilation via adenylyl sulfate reduction"/>
    <property type="evidence" value="ECO:0007669"/>
    <property type="project" value="TreeGrafter"/>
</dbReference>
<dbReference type="PANTHER" id="PTHR42700:SF1">
    <property type="entry name" value="SULFATE ADENYLYLTRANSFERASE"/>
    <property type="match status" value="1"/>
</dbReference>
<dbReference type="GO" id="GO:0004781">
    <property type="term" value="F:sulfate adenylyltransferase (ATP) activity"/>
    <property type="evidence" value="ECO:0007669"/>
    <property type="project" value="TreeGrafter"/>
</dbReference>
<evidence type="ECO:0000313" key="11">
    <source>
        <dbReference type="Proteomes" id="UP000295636"/>
    </source>
</evidence>
<dbReference type="GO" id="GO:0004020">
    <property type="term" value="F:adenylylsulfate kinase activity"/>
    <property type="evidence" value="ECO:0007669"/>
    <property type="project" value="UniProtKB-UniRule"/>
</dbReference>
<name>A0A4R5KVM1_9BACL</name>
<dbReference type="InterPro" id="IPR002891">
    <property type="entry name" value="APS"/>
</dbReference>
<keyword evidence="5 6" id="KW-0067">ATP-binding</keyword>
<evidence type="ECO:0000256" key="5">
    <source>
        <dbReference type="ARBA" id="ARBA00022840"/>
    </source>
</evidence>
<dbReference type="PANTHER" id="PTHR42700">
    <property type="entry name" value="SULFATE ADENYLYLTRANSFERASE"/>
    <property type="match status" value="1"/>
</dbReference>
<evidence type="ECO:0000259" key="9">
    <source>
        <dbReference type="Pfam" id="PF01583"/>
    </source>
</evidence>
<dbReference type="InterPro" id="IPR059117">
    <property type="entry name" value="APS_kinase_dom"/>
</dbReference>
<comment type="function">
    <text evidence="6 7">Catalyzes the synthesis of activated sulfate.</text>
</comment>
<dbReference type="SUPFAM" id="SSF52540">
    <property type="entry name" value="P-loop containing nucleoside triphosphate hydrolases"/>
    <property type="match status" value="1"/>
</dbReference>
<dbReference type="HAMAP" id="MF_00065">
    <property type="entry name" value="Adenylyl_sulf_kinase"/>
    <property type="match status" value="1"/>
</dbReference>
<organism evidence="10 11">
    <name type="scientific">Paenibacillus piri</name>
    <dbReference type="NCBI Taxonomy" id="2547395"/>
    <lineage>
        <taxon>Bacteria</taxon>
        <taxon>Bacillati</taxon>
        <taxon>Bacillota</taxon>
        <taxon>Bacilli</taxon>
        <taxon>Bacillales</taxon>
        <taxon>Paenibacillaceae</taxon>
        <taxon>Paenibacillus</taxon>
    </lineage>
</organism>
<proteinExistence type="inferred from homology"/>
<comment type="pathway">
    <text evidence="6 7">Sulfur metabolism; hydrogen sulfide biosynthesis; sulfite from sulfate: step 2/3.</text>
</comment>
<dbReference type="RefSeq" id="WP_133226550.1">
    <property type="nucleotide sequence ID" value="NZ_SMRT01000002.1"/>
</dbReference>
<keyword evidence="3 6" id="KW-0808">Transferase</keyword>
<dbReference type="GO" id="GO:0005737">
    <property type="term" value="C:cytoplasm"/>
    <property type="evidence" value="ECO:0007669"/>
    <property type="project" value="TreeGrafter"/>
</dbReference>
<reference evidence="10 11" key="1">
    <citation type="submission" date="2019-03" db="EMBL/GenBank/DDBJ databases">
        <title>This is whole genome sequence of Paenibacillus sp MS74 strain.</title>
        <authorList>
            <person name="Trinh H.N."/>
        </authorList>
    </citation>
    <scope>NUCLEOTIDE SEQUENCE [LARGE SCALE GENOMIC DNA]</scope>
    <source>
        <strain evidence="10 11">MS74</strain>
    </source>
</reference>
<evidence type="ECO:0000256" key="2">
    <source>
        <dbReference type="ARBA" id="ARBA00012121"/>
    </source>
</evidence>
<evidence type="ECO:0000256" key="1">
    <source>
        <dbReference type="ARBA" id="ARBA00001823"/>
    </source>
</evidence>
<dbReference type="NCBIfam" id="NF004041">
    <property type="entry name" value="PRK05541.1"/>
    <property type="match status" value="1"/>
</dbReference>
<dbReference type="InterPro" id="IPR027417">
    <property type="entry name" value="P-loop_NTPase"/>
</dbReference>
<dbReference type="UniPathway" id="UPA00140">
    <property type="reaction ID" value="UER00205"/>
</dbReference>
<comment type="similarity">
    <text evidence="6 7">Belongs to the APS kinase family.</text>
</comment>
<evidence type="ECO:0000256" key="7">
    <source>
        <dbReference type="RuleBase" id="RU004347"/>
    </source>
</evidence>
<dbReference type="Proteomes" id="UP000295636">
    <property type="component" value="Unassembled WGS sequence"/>
</dbReference>
<keyword evidence="11" id="KW-1185">Reference proteome</keyword>
<evidence type="ECO:0000256" key="8">
    <source>
        <dbReference type="SAM" id="MobiDB-lite"/>
    </source>
</evidence>
<feature type="binding site" evidence="6">
    <location>
        <begin position="13"/>
        <end position="20"/>
    </location>
    <ligand>
        <name>ATP</name>
        <dbReference type="ChEBI" id="CHEBI:30616"/>
    </ligand>
</feature>
<comment type="caution">
    <text evidence="6">Lacks conserved residue(s) required for the propagation of feature annotation.</text>
</comment>
<sequence length="230" mass="24729">MESTGGNVLWFTGLSGSGKTTTAQEVYARLAAAGRPAELLDGDAVRKAICSGLGFSRDDRMENIRRIAFVANLLSRHGVTVLVSAITPYEEMRDYLRKHVNGYVEIYVQCSLAVCEARDVKGLYAKARRHEIGMFTGVSDVYDEPQRADLVISTEHRSVQANALRIVEWLNRARDGHGDSAVAEAGDEPSACADVAQQYTAAALELAPVAESSVSARPGDAACPPEGDGR</sequence>
<dbReference type="InterPro" id="IPR050512">
    <property type="entry name" value="Sulf_AdTrans/APS_kinase"/>
</dbReference>
<dbReference type="AlphaFoldDB" id="A0A4R5KVM1"/>
<evidence type="ECO:0000313" key="10">
    <source>
        <dbReference type="EMBL" id="TDF99806.1"/>
    </source>
</evidence>
<keyword evidence="6 7" id="KW-0418">Kinase</keyword>